<dbReference type="Pfam" id="PF10118">
    <property type="entry name" value="Metal_hydrol"/>
    <property type="match status" value="1"/>
</dbReference>
<evidence type="ECO:0000313" key="2">
    <source>
        <dbReference type="EMBL" id="MFF0542017.1"/>
    </source>
</evidence>
<dbReference type="InterPro" id="IPR016516">
    <property type="entry name" value="UCP07580"/>
</dbReference>
<dbReference type="GO" id="GO:0016787">
    <property type="term" value="F:hydrolase activity"/>
    <property type="evidence" value="ECO:0007669"/>
    <property type="project" value="UniProtKB-KW"/>
</dbReference>
<keyword evidence="1" id="KW-1133">Transmembrane helix</keyword>
<sequence>MKIRFRKAEPVLDAVDIGPLRLTARDVAFDLRDTPLHWIPGHPVASHTISAYHLLFPEVERFFIEAFTEALPHVRDTRLREDMLGFIGQETMHADTHEHSLEDFFARNGIDPEPPLAQARFLLRRLLGPRDYADPKQARQYLINRLAIVAALENFTAFLGHFTLNCAWTERGADPAMAGLFRWHGAEEMEHRTVAHDVAEYFDPRYSRRLRMTLVTVPLTIWISARFIWYLVSSDPSLRLTRRRVLLDVLRGGRAGVLPTVWTVLQSILGYLRPGYTPDDTGSMAQALGYLATVEARGKAA</sequence>
<evidence type="ECO:0000256" key="1">
    <source>
        <dbReference type="SAM" id="Phobius"/>
    </source>
</evidence>
<dbReference type="RefSeq" id="WP_387699045.1">
    <property type="nucleotide sequence ID" value="NZ_JBIAMX010000002.1"/>
</dbReference>
<reference evidence="2 3" key="1">
    <citation type="submission" date="2024-10" db="EMBL/GenBank/DDBJ databases">
        <title>The Natural Products Discovery Center: Release of the First 8490 Sequenced Strains for Exploring Actinobacteria Biosynthetic Diversity.</title>
        <authorList>
            <person name="Kalkreuter E."/>
            <person name="Kautsar S.A."/>
            <person name="Yang D."/>
            <person name="Bader C.D."/>
            <person name="Teijaro C.N."/>
            <person name="Fluegel L."/>
            <person name="Davis C.M."/>
            <person name="Simpson J.R."/>
            <person name="Lauterbach L."/>
            <person name="Steele A.D."/>
            <person name="Gui C."/>
            <person name="Meng S."/>
            <person name="Li G."/>
            <person name="Viehrig K."/>
            <person name="Ye F."/>
            <person name="Su P."/>
            <person name="Kiefer A.F."/>
            <person name="Nichols A."/>
            <person name="Cepeda A.J."/>
            <person name="Yan W."/>
            <person name="Fan B."/>
            <person name="Jiang Y."/>
            <person name="Adhikari A."/>
            <person name="Zheng C.-J."/>
            <person name="Schuster L."/>
            <person name="Cowan T.M."/>
            <person name="Smanski M.J."/>
            <person name="Chevrette M.G."/>
            <person name="De Carvalho L.P.S."/>
            <person name="Shen B."/>
        </authorList>
    </citation>
    <scope>NUCLEOTIDE SEQUENCE [LARGE SCALE GENOMIC DNA]</scope>
    <source>
        <strain evidence="2 3">NPDC004045</strain>
    </source>
</reference>
<keyword evidence="1" id="KW-0472">Membrane</keyword>
<dbReference type="PANTHER" id="PTHR39456">
    <property type="entry name" value="METAL-DEPENDENT HYDROLASE"/>
    <property type="match status" value="1"/>
</dbReference>
<proteinExistence type="predicted"/>
<dbReference type="PIRSF" id="PIRSF007580">
    <property type="entry name" value="UCP07580"/>
    <property type="match status" value="1"/>
</dbReference>
<evidence type="ECO:0000313" key="3">
    <source>
        <dbReference type="Proteomes" id="UP001601444"/>
    </source>
</evidence>
<keyword evidence="2" id="KW-0378">Hydrolase</keyword>
<keyword evidence="3" id="KW-1185">Reference proteome</keyword>
<keyword evidence="1" id="KW-0812">Transmembrane</keyword>
<dbReference type="EMBL" id="JBIAMX010000002">
    <property type="protein sequence ID" value="MFF0542017.1"/>
    <property type="molecule type" value="Genomic_DNA"/>
</dbReference>
<gene>
    <name evidence="2" type="ORF">ACFYTF_04195</name>
</gene>
<name>A0ABW6PHZ3_9NOCA</name>
<dbReference type="EC" id="3.-.-.-" evidence="2"/>
<accession>A0ABW6PHZ3</accession>
<feature type="transmembrane region" description="Helical" evidence="1">
    <location>
        <begin position="212"/>
        <end position="232"/>
    </location>
</feature>
<comment type="caution">
    <text evidence="2">The sequence shown here is derived from an EMBL/GenBank/DDBJ whole genome shotgun (WGS) entry which is preliminary data.</text>
</comment>
<dbReference type="Proteomes" id="UP001601444">
    <property type="component" value="Unassembled WGS sequence"/>
</dbReference>
<protein>
    <submittedName>
        <fullName evidence="2">Metal-dependent hydrolase</fullName>
        <ecNumber evidence="2">3.-.-.-</ecNumber>
    </submittedName>
</protein>
<organism evidence="2 3">
    <name type="scientific">Nocardia thailandica</name>
    <dbReference type="NCBI Taxonomy" id="257275"/>
    <lineage>
        <taxon>Bacteria</taxon>
        <taxon>Bacillati</taxon>
        <taxon>Actinomycetota</taxon>
        <taxon>Actinomycetes</taxon>
        <taxon>Mycobacteriales</taxon>
        <taxon>Nocardiaceae</taxon>
        <taxon>Nocardia</taxon>
    </lineage>
</organism>
<dbReference type="PANTHER" id="PTHR39456:SF1">
    <property type="entry name" value="METAL-DEPENDENT HYDROLASE"/>
    <property type="match status" value="1"/>
</dbReference>